<evidence type="ECO:0000313" key="1">
    <source>
        <dbReference type="EMBL" id="BAJ03707.1"/>
    </source>
</evidence>
<proteinExistence type="predicted"/>
<reference evidence="2" key="1">
    <citation type="journal article" date="2010" name="Mol. Biosyst.">
        <title>Complete genome sequence and comparative analysis of Shewanella violacea, a psychrophilic and piezophilic bacterium from deep sea floor sediments.</title>
        <authorList>
            <person name="Aono E."/>
            <person name="Baba T."/>
            <person name="Ara T."/>
            <person name="Nishi T."/>
            <person name="Nakamichi T."/>
            <person name="Inamoto E."/>
            <person name="Toyonaga H."/>
            <person name="Hasegawa M."/>
            <person name="Takai Y."/>
            <person name="Okumura Y."/>
            <person name="Baba M."/>
            <person name="Tomita M."/>
            <person name="Kato C."/>
            <person name="Oshima T."/>
            <person name="Nakasone K."/>
            <person name="Mori H."/>
        </authorList>
    </citation>
    <scope>NUCLEOTIDE SEQUENCE [LARGE SCALE GENOMIC DNA]</scope>
    <source>
        <strain evidence="2">JCM 10179 / CIP 106290 / LMG 19151 / DSS12</strain>
    </source>
</reference>
<dbReference type="eggNOG" id="ENOG5033A7N">
    <property type="taxonomic scope" value="Bacteria"/>
</dbReference>
<dbReference type="Proteomes" id="UP000002350">
    <property type="component" value="Chromosome"/>
</dbReference>
<accession>D4ZCG2</accession>
<keyword evidence="2" id="KW-1185">Reference proteome</keyword>
<dbReference type="AlphaFoldDB" id="D4ZCG2"/>
<dbReference type="HOGENOM" id="CLU_141656_2_0_6"/>
<protein>
    <recommendedName>
        <fullName evidence="3">Cysteine-rich CWC protein</fullName>
    </recommendedName>
</protein>
<dbReference type="RefSeq" id="WP_013053000.1">
    <property type="nucleotide sequence ID" value="NC_014012.1"/>
</dbReference>
<dbReference type="KEGG" id="svo:SVI_3736"/>
<dbReference type="EMBL" id="AP011177">
    <property type="protein sequence ID" value="BAJ03707.1"/>
    <property type="molecule type" value="Genomic_DNA"/>
</dbReference>
<dbReference type="Pfam" id="PF14375">
    <property type="entry name" value="Cys_rich_CWC"/>
    <property type="match status" value="1"/>
</dbReference>
<name>D4ZCG2_SHEVD</name>
<dbReference type="InterPro" id="IPR032720">
    <property type="entry name" value="Cys_rich_CWC"/>
</dbReference>
<evidence type="ECO:0008006" key="3">
    <source>
        <dbReference type="Google" id="ProtNLM"/>
    </source>
</evidence>
<gene>
    <name evidence="1" type="ordered locus">SVI_3736</name>
</gene>
<sequence>MILTMLVQMTRILDNDSTCPLCQRQNACAVIQAKSISECWCSQVTFPAKEKLRQELLNLTSCICQACIEKLKQEADLGIKRLD</sequence>
<organism evidence="1 2">
    <name type="scientific">Shewanella violacea (strain JCM 10179 / CIP 106290 / LMG 19151 / DSS12)</name>
    <dbReference type="NCBI Taxonomy" id="637905"/>
    <lineage>
        <taxon>Bacteria</taxon>
        <taxon>Pseudomonadati</taxon>
        <taxon>Pseudomonadota</taxon>
        <taxon>Gammaproteobacteria</taxon>
        <taxon>Alteromonadales</taxon>
        <taxon>Shewanellaceae</taxon>
        <taxon>Shewanella</taxon>
    </lineage>
</organism>
<dbReference type="STRING" id="637905.SVI_3736"/>
<evidence type="ECO:0000313" key="2">
    <source>
        <dbReference type="Proteomes" id="UP000002350"/>
    </source>
</evidence>